<protein>
    <submittedName>
        <fullName evidence="1">Uncharacterized protein</fullName>
    </submittedName>
</protein>
<evidence type="ECO:0000313" key="2">
    <source>
        <dbReference type="Proteomes" id="UP000318359"/>
    </source>
</evidence>
<dbReference type="SUPFAM" id="SSF160443">
    <property type="entry name" value="SMR domain-like"/>
    <property type="match status" value="1"/>
</dbReference>
<organism evidence="1 2">
    <name type="scientific">SAR86 cluster bacterium</name>
    <dbReference type="NCBI Taxonomy" id="2030880"/>
    <lineage>
        <taxon>Bacteria</taxon>
        <taxon>Pseudomonadati</taxon>
        <taxon>Pseudomonadota</taxon>
        <taxon>Gammaproteobacteria</taxon>
        <taxon>SAR86 cluster</taxon>
    </lineage>
</organism>
<reference evidence="1 2" key="1">
    <citation type="submission" date="2019-02" db="EMBL/GenBank/DDBJ databases">
        <title>Prokaryotic population dynamics and viral predation in marine succession experiment using metagenomics: the confinement effect.</title>
        <authorList>
            <person name="Haro-Moreno J.M."/>
            <person name="Rodriguez-Valera F."/>
            <person name="Lopez-Perez M."/>
        </authorList>
    </citation>
    <scope>NUCLEOTIDE SEQUENCE [LARGE SCALE GENOMIC DNA]</scope>
    <source>
        <strain evidence="1">MED-G167</strain>
    </source>
</reference>
<dbReference type="Proteomes" id="UP000318359">
    <property type="component" value="Unassembled WGS sequence"/>
</dbReference>
<name>A0A520M581_9GAMM</name>
<sequence>MNVFVERGITHLDLHTVRHHDAEEQVLDFVYEYQEDIPLIIICGNSNRMINITKEILSKNDIIFSEPRYGIVRIESL</sequence>
<dbReference type="InterPro" id="IPR036063">
    <property type="entry name" value="Smr_dom_sf"/>
</dbReference>
<dbReference type="EMBL" id="SHBM01000048">
    <property type="protein sequence ID" value="RZO16386.1"/>
    <property type="molecule type" value="Genomic_DNA"/>
</dbReference>
<gene>
    <name evidence="1" type="ORF">EVB00_03055</name>
</gene>
<comment type="caution">
    <text evidence="1">The sequence shown here is derived from an EMBL/GenBank/DDBJ whole genome shotgun (WGS) entry which is preliminary data.</text>
</comment>
<evidence type="ECO:0000313" key="1">
    <source>
        <dbReference type="EMBL" id="RZO16386.1"/>
    </source>
</evidence>
<accession>A0A520M581</accession>
<proteinExistence type="predicted"/>
<dbReference type="AlphaFoldDB" id="A0A520M581"/>